<evidence type="ECO:0000313" key="12">
    <source>
        <dbReference type="EMBL" id="CRZ08836.1"/>
    </source>
</evidence>
<keyword evidence="6" id="KW-0676">Redox-active center</keyword>
<organism evidence="12">
    <name type="scientific">Spongospora subterranea</name>
    <dbReference type="NCBI Taxonomy" id="70186"/>
    <lineage>
        <taxon>Eukaryota</taxon>
        <taxon>Sar</taxon>
        <taxon>Rhizaria</taxon>
        <taxon>Endomyxa</taxon>
        <taxon>Phytomyxea</taxon>
        <taxon>Plasmodiophorida</taxon>
        <taxon>Plasmodiophoridae</taxon>
        <taxon>Spongospora</taxon>
    </lineage>
</organism>
<dbReference type="Pfam" id="PF00578">
    <property type="entry name" value="AhpC-TSA"/>
    <property type="match status" value="1"/>
</dbReference>
<sequence length="207" mass="22285">LGNQSDLQYHTVLIIQLTSFVMQTRSKSGGSRPSKTIAKPTPNRSKMVDKSKVQAKSTPKLSCGDKLPDLLVIDDGGAERSAAGLAESGPIIIFLYPKADTPGCTKQACSYRDYADQWKEAGFQIYGLSADPPAAQANWKAKHNLGYTLLSDEKRVLISALGLAKTGSSTRRSHVIVDQGGIIRELVADVKPLESAKKALSTITIQQ</sequence>
<evidence type="ECO:0000256" key="1">
    <source>
        <dbReference type="ARBA" id="ARBA00013017"/>
    </source>
</evidence>
<protein>
    <recommendedName>
        <fullName evidence="1">thioredoxin-dependent peroxiredoxin</fullName>
        <ecNumber evidence="1">1.11.1.24</ecNumber>
    </recommendedName>
    <alternativeName>
        <fullName evidence="7">Thioredoxin peroxidase</fullName>
    </alternativeName>
</protein>
<dbReference type="Gene3D" id="3.40.30.10">
    <property type="entry name" value="Glutaredoxin"/>
    <property type="match status" value="1"/>
</dbReference>
<dbReference type="InterPro" id="IPR050924">
    <property type="entry name" value="Peroxiredoxin_BCP/PrxQ"/>
</dbReference>
<dbReference type="EC" id="1.11.1.24" evidence="1"/>
<comment type="similarity">
    <text evidence="8">Belongs to the peroxiredoxin family. BCP/PrxQ subfamily.</text>
</comment>
<dbReference type="GO" id="GO:0008379">
    <property type="term" value="F:thioredoxin peroxidase activity"/>
    <property type="evidence" value="ECO:0007669"/>
    <property type="project" value="TreeGrafter"/>
</dbReference>
<evidence type="ECO:0000256" key="6">
    <source>
        <dbReference type="ARBA" id="ARBA00023284"/>
    </source>
</evidence>
<dbReference type="PROSITE" id="PS51352">
    <property type="entry name" value="THIOREDOXIN_2"/>
    <property type="match status" value="1"/>
</dbReference>
<evidence type="ECO:0000256" key="9">
    <source>
        <dbReference type="ARBA" id="ARBA00049091"/>
    </source>
</evidence>
<dbReference type="InterPro" id="IPR000866">
    <property type="entry name" value="AhpC/TSA"/>
</dbReference>
<accession>A0A0H5R4M0</accession>
<evidence type="ECO:0000259" key="11">
    <source>
        <dbReference type="PROSITE" id="PS51352"/>
    </source>
</evidence>
<feature type="non-terminal residue" evidence="12">
    <location>
        <position position="1"/>
    </location>
</feature>
<feature type="region of interest" description="Disordered" evidence="10">
    <location>
        <begin position="25"/>
        <end position="59"/>
    </location>
</feature>
<evidence type="ECO:0000256" key="2">
    <source>
        <dbReference type="ARBA" id="ARBA00022559"/>
    </source>
</evidence>
<dbReference type="GO" id="GO:0005737">
    <property type="term" value="C:cytoplasm"/>
    <property type="evidence" value="ECO:0007669"/>
    <property type="project" value="TreeGrafter"/>
</dbReference>
<evidence type="ECO:0000256" key="7">
    <source>
        <dbReference type="ARBA" id="ARBA00032824"/>
    </source>
</evidence>
<evidence type="ECO:0000256" key="4">
    <source>
        <dbReference type="ARBA" id="ARBA00023002"/>
    </source>
</evidence>
<reference evidence="12" key="1">
    <citation type="submission" date="2015-04" db="EMBL/GenBank/DDBJ databases">
        <title>The genome sequence of the plant pathogenic Rhizarian Plasmodiophora brassicae reveals insights in its biotrophic life cycle and the origin of chitin synthesis.</title>
        <authorList>
            <person name="Schwelm A."/>
            <person name="Fogelqvist J."/>
            <person name="Knaust A."/>
            <person name="Julke S."/>
            <person name="Lilja T."/>
            <person name="Dhandapani V."/>
            <person name="Bonilla-Rosso G."/>
            <person name="Karlsson M."/>
            <person name="Shevchenko A."/>
            <person name="Choi S.R."/>
            <person name="Kim H.G."/>
            <person name="Park J.Y."/>
            <person name="Lim Y.P."/>
            <person name="Ludwig-Muller J."/>
            <person name="Dixelius C."/>
        </authorList>
    </citation>
    <scope>NUCLEOTIDE SEQUENCE</scope>
    <source>
        <tissue evidence="12">Potato root galls</tissue>
    </source>
</reference>
<keyword evidence="4" id="KW-0560">Oxidoreductase</keyword>
<dbReference type="SUPFAM" id="SSF52833">
    <property type="entry name" value="Thioredoxin-like"/>
    <property type="match status" value="1"/>
</dbReference>
<comment type="catalytic activity">
    <reaction evidence="9">
        <text>a hydroperoxide + [thioredoxin]-dithiol = an alcohol + [thioredoxin]-disulfide + H2O</text>
        <dbReference type="Rhea" id="RHEA:62620"/>
        <dbReference type="Rhea" id="RHEA-COMP:10698"/>
        <dbReference type="Rhea" id="RHEA-COMP:10700"/>
        <dbReference type="ChEBI" id="CHEBI:15377"/>
        <dbReference type="ChEBI" id="CHEBI:29950"/>
        <dbReference type="ChEBI" id="CHEBI:30879"/>
        <dbReference type="ChEBI" id="CHEBI:35924"/>
        <dbReference type="ChEBI" id="CHEBI:50058"/>
        <dbReference type="EC" id="1.11.1.24"/>
    </reaction>
</comment>
<dbReference type="EMBL" id="HACM01008394">
    <property type="protein sequence ID" value="CRZ08836.1"/>
    <property type="molecule type" value="Transcribed_RNA"/>
</dbReference>
<name>A0A0H5R4M0_9EUKA</name>
<dbReference type="PANTHER" id="PTHR42801">
    <property type="entry name" value="THIOREDOXIN-DEPENDENT PEROXIDE REDUCTASE"/>
    <property type="match status" value="1"/>
</dbReference>
<evidence type="ECO:0000256" key="10">
    <source>
        <dbReference type="SAM" id="MobiDB-lite"/>
    </source>
</evidence>
<dbReference type="InterPro" id="IPR013766">
    <property type="entry name" value="Thioredoxin_domain"/>
</dbReference>
<dbReference type="GO" id="GO:0045454">
    <property type="term" value="P:cell redox homeostasis"/>
    <property type="evidence" value="ECO:0007669"/>
    <property type="project" value="TreeGrafter"/>
</dbReference>
<proteinExistence type="inferred from homology"/>
<feature type="domain" description="Thioredoxin" evidence="11">
    <location>
        <begin position="61"/>
        <end position="207"/>
    </location>
</feature>
<evidence type="ECO:0000256" key="5">
    <source>
        <dbReference type="ARBA" id="ARBA00023157"/>
    </source>
</evidence>
<dbReference type="CDD" id="cd03017">
    <property type="entry name" value="PRX_BCP"/>
    <property type="match status" value="1"/>
</dbReference>
<keyword evidence="2" id="KW-0575">Peroxidase</keyword>
<evidence type="ECO:0000256" key="3">
    <source>
        <dbReference type="ARBA" id="ARBA00022862"/>
    </source>
</evidence>
<feature type="compositionally biased region" description="Polar residues" evidence="10">
    <location>
        <begin position="25"/>
        <end position="34"/>
    </location>
</feature>
<dbReference type="PANTHER" id="PTHR42801:SF23">
    <property type="entry name" value="PEROXIREDOXIN DOT5"/>
    <property type="match status" value="1"/>
</dbReference>
<keyword evidence="3" id="KW-0049">Antioxidant</keyword>
<dbReference type="GO" id="GO:0034599">
    <property type="term" value="P:cellular response to oxidative stress"/>
    <property type="evidence" value="ECO:0007669"/>
    <property type="project" value="TreeGrafter"/>
</dbReference>
<keyword evidence="5" id="KW-1015">Disulfide bond</keyword>
<dbReference type="AlphaFoldDB" id="A0A0H5R4M0"/>
<evidence type="ECO:0000256" key="8">
    <source>
        <dbReference type="ARBA" id="ARBA00038489"/>
    </source>
</evidence>
<dbReference type="InterPro" id="IPR036249">
    <property type="entry name" value="Thioredoxin-like_sf"/>
</dbReference>